<dbReference type="InterPro" id="IPR001647">
    <property type="entry name" value="HTH_TetR"/>
</dbReference>
<sequence length="216" mass="23611">MPGPKQERAQKTREEILRAAAEVFDERGYHGAGMREIMKRAGVTLGAVYFHFPNKEALAQAVMHEQPATIVPSLRSEGLQRLVDITLVWSHKLQSDPLLRAGVRLTSEQTGYGFDDVTPYRQWAQIMEECLVDGLAAGDVRTDTDVHALAEFLVAACTGLQAYSLLASGRDDLPERARTMWRLIMPAIATPHAAAGIDVSEEREAAVNGLTAGSGR</sequence>
<evidence type="ECO:0000256" key="1">
    <source>
        <dbReference type="ARBA" id="ARBA00023015"/>
    </source>
</evidence>
<accession>A0A160NZW4</accession>
<dbReference type="Pfam" id="PF21935">
    <property type="entry name" value="TetR_C_45"/>
    <property type="match status" value="1"/>
</dbReference>
<protein>
    <submittedName>
        <fullName evidence="6">ScgR2 protein</fullName>
    </submittedName>
</protein>
<dbReference type="KEGG" id="slau:SLA_3029"/>
<keyword evidence="7" id="KW-1185">Reference proteome</keyword>
<dbReference type="AlphaFoldDB" id="A0A160NZW4"/>
<dbReference type="PANTHER" id="PTHR30055">
    <property type="entry name" value="HTH-TYPE TRANSCRIPTIONAL REGULATOR RUTR"/>
    <property type="match status" value="1"/>
</dbReference>
<keyword evidence="2 4" id="KW-0238">DNA-binding</keyword>
<evidence type="ECO:0000256" key="3">
    <source>
        <dbReference type="ARBA" id="ARBA00023163"/>
    </source>
</evidence>
<feature type="DNA-binding region" description="H-T-H motif" evidence="4">
    <location>
        <begin position="33"/>
        <end position="52"/>
    </location>
</feature>
<dbReference type="Gene3D" id="1.10.357.10">
    <property type="entry name" value="Tetracycline Repressor, domain 2"/>
    <property type="match status" value="1"/>
</dbReference>
<dbReference type="PANTHER" id="PTHR30055:SF234">
    <property type="entry name" value="HTH-TYPE TRANSCRIPTIONAL REGULATOR BETI"/>
    <property type="match status" value="1"/>
</dbReference>
<evidence type="ECO:0000259" key="5">
    <source>
        <dbReference type="PROSITE" id="PS50977"/>
    </source>
</evidence>
<evidence type="ECO:0000256" key="4">
    <source>
        <dbReference type="PROSITE-ProRule" id="PRU00335"/>
    </source>
</evidence>
<dbReference type="Pfam" id="PF00440">
    <property type="entry name" value="TetR_N"/>
    <property type="match status" value="1"/>
</dbReference>
<dbReference type="Proteomes" id="UP000217676">
    <property type="component" value="Chromosome"/>
</dbReference>
<dbReference type="InterPro" id="IPR050109">
    <property type="entry name" value="HTH-type_TetR-like_transc_reg"/>
</dbReference>
<dbReference type="InterPro" id="IPR009057">
    <property type="entry name" value="Homeodomain-like_sf"/>
</dbReference>
<reference evidence="6 7" key="1">
    <citation type="journal article" date="2016" name="Genome Announc.">
        <title>Complete Genome Sequence of Thiostrepton-Producing Streptomyces laurentii ATCC 31255.</title>
        <authorList>
            <person name="Doi K."/>
            <person name="Fujino Y."/>
            <person name="Nagayoshi Y."/>
            <person name="Ohshima T."/>
            <person name="Ogata S."/>
        </authorList>
    </citation>
    <scope>NUCLEOTIDE SEQUENCE [LARGE SCALE GENOMIC DNA]</scope>
    <source>
        <strain evidence="6 7">ATCC 31255</strain>
    </source>
</reference>
<evidence type="ECO:0000313" key="7">
    <source>
        <dbReference type="Proteomes" id="UP000217676"/>
    </source>
</evidence>
<dbReference type="PRINTS" id="PR00455">
    <property type="entry name" value="HTHTETR"/>
</dbReference>
<dbReference type="GO" id="GO:0003700">
    <property type="term" value="F:DNA-binding transcription factor activity"/>
    <property type="evidence" value="ECO:0007669"/>
    <property type="project" value="TreeGrafter"/>
</dbReference>
<organism evidence="6 7">
    <name type="scientific">Streptomyces laurentii</name>
    <dbReference type="NCBI Taxonomy" id="39478"/>
    <lineage>
        <taxon>Bacteria</taxon>
        <taxon>Bacillati</taxon>
        <taxon>Actinomycetota</taxon>
        <taxon>Actinomycetes</taxon>
        <taxon>Kitasatosporales</taxon>
        <taxon>Streptomycetaceae</taxon>
        <taxon>Streptomyces</taxon>
    </lineage>
</organism>
<dbReference type="InterPro" id="IPR054126">
    <property type="entry name" value="CprB_TetR_C"/>
</dbReference>
<keyword evidence="3" id="KW-0804">Transcription</keyword>
<dbReference type="SUPFAM" id="SSF46689">
    <property type="entry name" value="Homeodomain-like"/>
    <property type="match status" value="1"/>
</dbReference>
<proteinExistence type="predicted"/>
<dbReference type="InterPro" id="IPR036271">
    <property type="entry name" value="Tet_transcr_reg_TetR-rel_C_sf"/>
</dbReference>
<keyword evidence="1" id="KW-0805">Transcription regulation</keyword>
<dbReference type="SUPFAM" id="SSF48498">
    <property type="entry name" value="Tetracyclin repressor-like, C-terminal domain"/>
    <property type="match status" value="1"/>
</dbReference>
<gene>
    <name evidence="6" type="ORF">SLA_3029</name>
</gene>
<evidence type="ECO:0000256" key="2">
    <source>
        <dbReference type="ARBA" id="ARBA00023125"/>
    </source>
</evidence>
<name>A0A160NZW4_STRLU</name>
<dbReference type="RefSeq" id="WP_359875893.1">
    <property type="nucleotide sequence ID" value="NZ_JBEYHT010000015.1"/>
</dbReference>
<feature type="domain" description="HTH tetR-type" evidence="5">
    <location>
        <begin position="10"/>
        <end position="70"/>
    </location>
</feature>
<dbReference type="PROSITE" id="PS50977">
    <property type="entry name" value="HTH_TETR_2"/>
    <property type="match status" value="1"/>
</dbReference>
<dbReference type="EMBL" id="AP017424">
    <property type="protein sequence ID" value="BAU83944.1"/>
    <property type="molecule type" value="Genomic_DNA"/>
</dbReference>
<dbReference type="GO" id="GO:0000976">
    <property type="term" value="F:transcription cis-regulatory region binding"/>
    <property type="evidence" value="ECO:0007669"/>
    <property type="project" value="TreeGrafter"/>
</dbReference>
<dbReference type="InterPro" id="IPR047923">
    <property type="entry name" value="ArpA-like"/>
</dbReference>
<dbReference type="NCBIfam" id="NF041196">
    <property type="entry name" value="ScbR_bind_reg"/>
    <property type="match status" value="1"/>
</dbReference>
<evidence type="ECO:0000313" key="6">
    <source>
        <dbReference type="EMBL" id="BAU83944.1"/>
    </source>
</evidence>